<evidence type="ECO:0000313" key="4">
    <source>
        <dbReference type="EMBL" id="QDU56301.1"/>
    </source>
</evidence>
<reference evidence="4 5" key="1">
    <citation type="submission" date="2019-02" db="EMBL/GenBank/DDBJ databases">
        <title>Deep-cultivation of Planctomycetes and their phenomic and genomic characterization uncovers novel biology.</title>
        <authorList>
            <person name="Wiegand S."/>
            <person name="Jogler M."/>
            <person name="Boedeker C."/>
            <person name="Pinto D."/>
            <person name="Vollmers J."/>
            <person name="Rivas-Marin E."/>
            <person name="Kohn T."/>
            <person name="Peeters S.H."/>
            <person name="Heuer A."/>
            <person name="Rast P."/>
            <person name="Oberbeckmann S."/>
            <person name="Bunk B."/>
            <person name="Jeske O."/>
            <person name="Meyerdierks A."/>
            <person name="Storesund J.E."/>
            <person name="Kallscheuer N."/>
            <person name="Luecker S."/>
            <person name="Lage O.M."/>
            <person name="Pohl T."/>
            <person name="Merkel B.J."/>
            <person name="Hornburger P."/>
            <person name="Mueller R.-W."/>
            <person name="Bruemmer F."/>
            <person name="Labrenz M."/>
            <person name="Spormann A.M."/>
            <person name="Op den Camp H."/>
            <person name="Overmann J."/>
            <person name="Amann R."/>
            <person name="Jetten M.S.M."/>
            <person name="Mascher T."/>
            <person name="Medema M.H."/>
            <person name="Devos D.P."/>
            <person name="Kaster A.-K."/>
            <person name="Ovreas L."/>
            <person name="Rohde M."/>
            <person name="Galperin M.Y."/>
            <person name="Jogler C."/>
        </authorList>
    </citation>
    <scope>NUCLEOTIDE SEQUENCE [LARGE SCALE GENOMIC DNA]</scope>
    <source>
        <strain evidence="4 5">Pan181</strain>
    </source>
</reference>
<evidence type="ECO:0000256" key="3">
    <source>
        <dbReference type="SAM" id="SignalP"/>
    </source>
</evidence>
<feature type="signal peptide" evidence="3">
    <location>
        <begin position="1"/>
        <end position="31"/>
    </location>
</feature>
<gene>
    <name evidence="4" type="ORF">Pan181_25100</name>
</gene>
<keyword evidence="5" id="KW-1185">Reference proteome</keyword>
<keyword evidence="1" id="KW-0175">Coiled coil</keyword>
<dbReference type="AlphaFoldDB" id="A0A518ANM5"/>
<evidence type="ECO:0000256" key="1">
    <source>
        <dbReference type="SAM" id="Coils"/>
    </source>
</evidence>
<accession>A0A518ANM5</accession>
<feature type="coiled-coil region" evidence="1">
    <location>
        <begin position="120"/>
        <end position="147"/>
    </location>
</feature>
<dbReference type="RefSeq" id="WP_145247065.1">
    <property type="nucleotide sequence ID" value="NZ_CP036278.1"/>
</dbReference>
<sequence precursor="true">MVCRCLTAMFLGLAVVTSSGCDMFSSGPSLAAAGATSPDAKQQEESAPETTTEEMSGDTAGSLPGEAPLEETSFPNNESPEAAAKPTAEEQSGPDLSAPSPEEPPVANDRVVATPAEAKVEELTQRVVALQTEVEELKATLYSLQQSIARNEDPTVFGERALGAMAEDSDLRSNLGQMLQGKVRLINETEQNAVVYINGTPWTVLTGDSYVLAPVGTVSFLRDGETEATLKGIQEWKENSATGQFELVYRLEDTATEHSVMRKSAE</sequence>
<dbReference type="Proteomes" id="UP000315750">
    <property type="component" value="Chromosome"/>
</dbReference>
<dbReference type="PROSITE" id="PS51257">
    <property type="entry name" value="PROKAR_LIPOPROTEIN"/>
    <property type="match status" value="1"/>
</dbReference>
<dbReference type="EMBL" id="CP036278">
    <property type="protein sequence ID" value="QDU56301.1"/>
    <property type="molecule type" value="Genomic_DNA"/>
</dbReference>
<name>A0A518ANM5_9BACT</name>
<protein>
    <submittedName>
        <fullName evidence="4">Uncharacterized protein</fullName>
    </submittedName>
</protein>
<evidence type="ECO:0000313" key="5">
    <source>
        <dbReference type="Proteomes" id="UP000315750"/>
    </source>
</evidence>
<evidence type="ECO:0000256" key="2">
    <source>
        <dbReference type="SAM" id="MobiDB-lite"/>
    </source>
</evidence>
<feature type="chain" id="PRO_5022112855" evidence="3">
    <location>
        <begin position="32"/>
        <end position="266"/>
    </location>
</feature>
<feature type="region of interest" description="Disordered" evidence="2">
    <location>
        <begin position="31"/>
        <end position="107"/>
    </location>
</feature>
<dbReference type="KEGG" id="amuc:Pan181_25100"/>
<proteinExistence type="predicted"/>
<organism evidence="4 5">
    <name type="scientific">Aeoliella mucimassa</name>
    <dbReference type="NCBI Taxonomy" id="2527972"/>
    <lineage>
        <taxon>Bacteria</taxon>
        <taxon>Pseudomonadati</taxon>
        <taxon>Planctomycetota</taxon>
        <taxon>Planctomycetia</taxon>
        <taxon>Pirellulales</taxon>
        <taxon>Lacipirellulaceae</taxon>
        <taxon>Aeoliella</taxon>
    </lineage>
</organism>
<keyword evidence="3" id="KW-0732">Signal</keyword>